<dbReference type="InterPro" id="IPR000524">
    <property type="entry name" value="Tscrpt_reg_HTH_GntR"/>
</dbReference>
<sequence>MKETNIVNSPIASEEFENKKSQAYNYIKNALTSHVFPSGTVLSERKLSEMYDMSRTPIRDALNQLTHEGLLKFVPGQGATVPEYTIEDILEVYDLMEIMQIYAIQRCIQNYDRIPVQKISDIFHSMEASLQSDDINDFVRWDHDFHQFFIVNSGNQRLMEQFEPLDAQSSRFKATATEERTQASRSSREHKAVLDAFLSRDPDAAAAAMKNHYQNIRQYHIDKLLFRIKF</sequence>
<gene>
    <name evidence="5" type="ORF">SAMN02745691_00869</name>
</gene>
<evidence type="ECO:0000256" key="1">
    <source>
        <dbReference type="ARBA" id="ARBA00023015"/>
    </source>
</evidence>
<dbReference type="AlphaFoldDB" id="A0A1M6E6M4"/>
<accession>A0A1M6E6M4</accession>
<dbReference type="PROSITE" id="PS50949">
    <property type="entry name" value="HTH_GNTR"/>
    <property type="match status" value="1"/>
</dbReference>
<keyword evidence="3" id="KW-0804">Transcription</keyword>
<dbReference type="InterPro" id="IPR011711">
    <property type="entry name" value="GntR_C"/>
</dbReference>
<dbReference type="Proteomes" id="UP000184342">
    <property type="component" value="Unassembled WGS sequence"/>
</dbReference>
<dbReference type="InterPro" id="IPR008920">
    <property type="entry name" value="TF_FadR/GntR_C"/>
</dbReference>
<dbReference type="PRINTS" id="PR00035">
    <property type="entry name" value="HTHGNTR"/>
</dbReference>
<dbReference type="PANTHER" id="PTHR43537:SF24">
    <property type="entry name" value="GLUCONATE OPERON TRANSCRIPTIONAL REPRESSOR"/>
    <property type="match status" value="1"/>
</dbReference>
<dbReference type="Gene3D" id="1.10.10.10">
    <property type="entry name" value="Winged helix-like DNA-binding domain superfamily/Winged helix DNA-binding domain"/>
    <property type="match status" value="1"/>
</dbReference>
<evidence type="ECO:0000313" key="6">
    <source>
        <dbReference type="Proteomes" id="UP000184342"/>
    </source>
</evidence>
<dbReference type="Gene3D" id="1.20.120.530">
    <property type="entry name" value="GntR ligand-binding domain-like"/>
    <property type="match status" value="1"/>
</dbReference>
<organism evidence="5 6">
    <name type="scientific">Parasporobacterium paucivorans DSM 15970</name>
    <dbReference type="NCBI Taxonomy" id="1122934"/>
    <lineage>
        <taxon>Bacteria</taxon>
        <taxon>Bacillati</taxon>
        <taxon>Bacillota</taxon>
        <taxon>Clostridia</taxon>
        <taxon>Lachnospirales</taxon>
        <taxon>Lachnospiraceae</taxon>
        <taxon>Parasporobacterium</taxon>
    </lineage>
</organism>
<dbReference type="SUPFAM" id="SSF48008">
    <property type="entry name" value="GntR ligand-binding domain-like"/>
    <property type="match status" value="1"/>
</dbReference>
<dbReference type="Pfam" id="PF00392">
    <property type="entry name" value="GntR"/>
    <property type="match status" value="1"/>
</dbReference>
<protein>
    <submittedName>
        <fullName evidence="5">DNA-binding transcriptional regulator, GntR family</fullName>
    </submittedName>
</protein>
<dbReference type="CDD" id="cd07377">
    <property type="entry name" value="WHTH_GntR"/>
    <property type="match status" value="1"/>
</dbReference>
<dbReference type="Pfam" id="PF07729">
    <property type="entry name" value="FCD"/>
    <property type="match status" value="1"/>
</dbReference>
<evidence type="ECO:0000256" key="2">
    <source>
        <dbReference type="ARBA" id="ARBA00023125"/>
    </source>
</evidence>
<evidence type="ECO:0000256" key="3">
    <source>
        <dbReference type="ARBA" id="ARBA00023163"/>
    </source>
</evidence>
<dbReference type="EMBL" id="FQYT01000007">
    <property type="protein sequence ID" value="SHI80928.1"/>
    <property type="molecule type" value="Genomic_DNA"/>
</dbReference>
<dbReference type="InterPro" id="IPR036390">
    <property type="entry name" value="WH_DNA-bd_sf"/>
</dbReference>
<dbReference type="OrthoDB" id="389878at2"/>
<dbReference type="SUPFAM" id="SSF46785">
    <property type="entry name" value="Winged helix' DNA-binding domain"/>
    <property type="match status" value="1"/>
</dbReference>
<dbReference type="SMART" id="SM00345">
    <property type="entry name" value="HTH_GNTR"/>
    <property type="match status" value="1"/>
</dbReference>
<proteinExistence type="predicted"/>
<dbReference type="GO" id="GO:0003677">
    <property type="term" value="F:DNA binding"/>
    <property type="evidence" value="ECO:0007669"/>
    <property type="project" value="UniProtKB-KW"/>
</dbReference>
<dbReference type="PANTHER" id="PTHR43537">
    <property type="entry name" value="TRANSCRIPTIONAL REGULATOR, GNTR FAMILY"/>
    <property type="match status" value="1"/>
</dbReference>
<name>A0A1M6E6M4_9FIRM</name>
<dbReference type="RefSeq" id="WP_073993131.1">
    <property type="nucleotide sequence ID" value="NZ_FQYT01000007.1"/>
</dbReference>
<keyword evidence="6" id="KW-1185">Reference proteome</keyword>
<evidence type="ECO:0000259" key="4">
    <source>
        <dbReference type="PROSITE" id="PS50949"/>
    </source>
</evidence>
<reference evidence="5 6" key="1">
    <citation type="submission" date="2016-11" db="EMBL/GenBank/DDBJ databases">
        <authorList>
            <person name="Jaros S."/>
            <person name="Januszkiewicz K."/>
            <person name="Wedrychowicz H."/>
        </authorList>
    </citation>
    <scope>NUCLEOTIDE SEQUENCE [LARGE SCALE GENOMIC DNA]</scope>
    <source>
        <strain evidence="5 6">DSM 15970</strain>
    </source>
</reference>
<dbReference type="SMART" id="SM00895">
    <property type="entry name" value="FCD"/>
    <property type="match status" value="1"/>
</dbReference>
<dbReference type="InterPro" id="IPR036388">
    <property type="entry name" value="WH-like_DNA-bd_sf"/>
</dbReference>
<keyword evidence="1" id="KW-0805">Transcription regulation</keyword>
<evidence type="ECO:0000313" key="5">
    <source>
        <dbReference type="EMBL" id="SHI80928.1"/>
    </source>
</evidence>
<keyword evidence="2 5" id="KW-0238">DNA-binding</keyword>
<dbReference type="GO" id="GO:0003700">
    <property type="term" value="F:DNA-binding transcription factor activity"/>
    <property type="evidence" value="ECO:0007669"/>
    <property type="project" value="InterPro"/>
</dbReference>
<feature type="domain" description="HTH gntR-type" evidence="4">
    <location>
        <begin position="17"/>
        <end position="84"/>
    </location>
</feature>
<dbReference type="STRING" id="1122934.SAMN02745691_00869"/>